<dbReference type="PANTHER" id="PTHR37984:SF15">
    <property type="entry name" value="INTEGRASE CATALYTIC DOMAIN-CONTAINING PROTEIN"/>
    <property type="match status" value="1"/>
</dbReference>
<feature type="domain" description="Integrase catalytic" evidence="3">
    <location>
        <begin position="249"/>
        <end position="423"/>
    </location>
</feature>
<name>A0A8T0ECA4_ARGBR</name>
<evidence type="ECO:0000313" key="4">
    <source>
        <dbReference type="EMBL" id="KAF8768442.1"/>
    </source>
</evidence>
<feature type="compositionally biased region" description="Basic and acidic residues" evidence="2">
    <location>
        <begin position="632"/>
        <end position="647"/>
    </location>
</feature>
<organism evidence="4 5">
    <name type="scientific">Argiope bruennichi</name>
    <name type="common">Wasp spider</name>
    <name type="synonym">Aranea bruennichi</name>
    <dbReference type="NCBI Taxonomy" id="94029"/>
    <lineage>
        <taxon>Eukaryota</taxon>
        <taxon>Metazoa</taxon>
        <taxon>Ecdysozoa</taxon>
        <taxon>Arthropoda</taxon>
        <taxon>Chelicerata</taxon>
        <taxon>Arachnida</taxon>
        <taxon>Araneae</taxon>
        <taxon>Araneomorphae</taxon>
        <taxon>Entelegynae</taxon>
        <taxon>Araneoidea</taxon>
        <taxon>Araneidae</taxon>
        <taxon>Argiope</taxon>
    </lineage>
</organism>
<dbReference type="EC" id="2.7.7.49" evidence="1"/>
<sequence length="924" mass="105490">MDRGCWNFAIGEEKPYPKEATEKEKFEYEWRKQRCHTTIYQGIERKLLPLIRHTTDGKEAWNILEDNFEPVSKARLAVLIDEFFEPRFNPVQEKIEGRVQSLRTWKLKEINESGRIQLKQNDLNATENAYNVGLSPGKGISKKPVERNGNVLDPTRSPGQYKKNRNPKDMGPWCKYCSRKGHTESKSYKKPQKEKKAFNAESEFCVYNPSSEVFAVSNDFEQFLVDSAATSHFCCKVTRTSLKNVVYKRVTKSVLEKVLMDLWGPAPVNYLGGSKYFLSIIDDFSRKVNVFTLKNEDEVFTVFREYLPRVERELGVKLKSIRTDNGMKFCNKEFEKILRELGVKSERTTIFTPELNGVSELLNRSSKDAVRTWLQDSGLQPRFWAEALQNYVYTKNRCSLAYVHVPNVYRNKLQPKAKIGIFMGYAVKVTFKKLRGNLPTSRSTSGTQSEEESLSCKSVLTQVRKEFSSRKFDEWTQLRLEFPLPPTWYQPTDEVFRVSCTPRADENHVGSAHENELFAPYISEGSVNGSEIKILRDSGASVDIVTRNYVSNADFTGEVIWVKQPLDLDLRCLPLARVRLNSPEFGEVVTKAAIVDSSLDQGIYLLSNATAELLNKRISIATVNAVTTRSQKKGENAKGDGKARRIESGTGGKNEIEPEMQLREESLPPIEIGEGAEDLFTPFKITQEEFSKAQMDCGTLEECRERVNKGHEGFKKEKGLFFRVTKDHLGNPRSQLIVPKKFRPAILEMCHESTSAHLGVTKTKDRALKYYFWPNCVKDIENYVRSCDPCQRIGKPREKTKAPLKLVPVISEIFSKLNIDCVGPLPISEKNNRYLLTAMCMSSKYPDAIPIEDLTSITVINAMLNVFSRMGFPREIQCDWGTSFTSYLTTEFFDKFGIKVTHSSVRHPRQNPVESVSTKPLSDF</sequence>
<evidence type="ECO:0000259" key="3">
    <source>
        <dbReference type="PROSITE" id="PS50994"/>
    </source>
</evidence>
<dbReference type="InterPro" id="IPR001584">
    <property type="entry name" value="Integrase_cat-core"/>
</dbReference>
<keyword evidence="5" id="KW-1185">Reference proteome</keyword>
<dbReference type="InterPro" id="IPR041588">
    <property type="entry name" value="Integrase_H2C2"/>
</dbReference>
<evidence type="ECO:0000313" key="5">
    <source>
        <dbReference type="Proteomes" id="UP000807504"/>
    </source>
</evidence>
<feature type="domain" description="Integrase catalytic" evidence="3">
    <location>
        <begin position="804"/>
        <end position="924"/>
    </location>
</feature>
<dbReference type="Pfam" id="PF00665">
    <property type="entry name" value="rve"/>
    <property type="match status" value="2"/>
</dbReference>
<evidence type="ECO:0000256" key="1">
    <source>
        <dbReference type="ARBA" id="ARBA00012493"/>
    </source>
</evidence>
<dbReference type="InterPro" id="IPR057670">
    <property type="entry name" value="SH3_retrovirus"/>
</dbReference>
<protein>
    <recommendedName>
        <fullName evidence="1">RNA-directed DNA polymerase</fullName>
        <ecNumber evidence="1">2.7.7.49</ecNumber>
    </recommendedName>
</protein>
<gene>
    <name evidence="4" type="ORF">HNY73_021263</name>
</gene>
<dbReference type="Proteomes" id="UP000807504">
    <property type="component" value="Unassembled WGS sequence"/>
</dbReference>
<dbReference type="InterPro" id="IPR012337">
    <property type="entry name" value="RNaseH-like_sf"/>
</dbReference>
<dbReference type="GO" id="GO:0003676">
    <property type="term" value="F:nucleic acid binding"/>
    <property type="evidence" value="ECO:0007669"/>
    <property type="project" value="InterPro"/>
</dbReference>
<dbReference type="Pfam" id="PF17921">
    <property type="entry name" value="Integrase_H2C2"/>
    <property type="match status" value="1"/>
</dbReference>
<dbReference type="PANTHER" id="PTHR37984">
    <property type="entry name" value="PROTEIN CBG26694"/>
    <property type="match status" value="1"/>
</dbReference>
<dbReference type="FunFam" id="1.10.340.70:FF:000001">
    <property type="entry name" value="Retrovirus-related Pol polyprotein from transposon gypsy-like Protein"/>
    <property type="match status" value="1"/>
</dbReference>
<dbReference type="GO" id="GO:0003964">
    <property type="term" value="F:RNA-directed DNA polymerase activity"/>
    <property type="evidence" value="ECO:0007669"/>
    <property type="project" value="UniProtKB-EC"/>
</dbReference>
<evidence type="ECO:0000256" key="2">
    <source>
        <dbReference type="SAM" id="MobiDB-lite"/>
    </source>
</evidence>
<dbReference type="Pfam" id="PF14223">
    <property type="entry name" value="Retrotran_gag_2"/>
    <property type="match status" value="1"/>
</dbReference>
<proteinExistence type="predicted"/>
<feature type="region of interest" description="Disordered" evidence="2">
    <location>
        <begin position="629"/>
        <end position="662"/>
    </location>
</feature>
<feature type="region of interest" description="Disordered" evidence="2">
    <location>
        <begin position="134"/>
        <end position="167"/>
    </location>
</feature>
<dbReference type="GO" id="GO:0015074">
    <property type="term" value="P:DNA integration"/>
    <property type="evidence" value="ECO:0007669"/>
    <property type="project" value="InterPro"/>
</dbReference>
<accession>A0A8T0ECA4</accession>
<dbReference type="PROSITE" id="PS50994">
    <property type="entry name" value="INTEGRASE"/>
    <property type="match status" value="2"/>
</dbReference>
<dbReference type="InterPro" id="IPR050951">
    <property type="entry name" value="Retrovirus_Pol_polyprotein"/>
</dbReference>
<reference evidence="4" key="2">
    <citation type="submission" date="2020-06" db="EMBL/GenBank/DDBJ databases">
        <authorList>
            <person name="Sheffer M."/>
        </authorList>
    </citation>
    <scope>NUCLEOTIDE SEQUENCE</scope>
</reference>
<dbReference type="Gene3D" id="3.30.420.10">
    <property type="entry name" value="Ribonuclease H-like superfamily/Ribonuclease H"/>
    <property type="match status" value="2"/>
</dbReference>
<dbReference type="Gene3D" id="1.10.340.70">
    <property type="match status" value="1"/>
</dbReference>
<dbReference type="InterPro" id="IPR036397">
    <property type="entry name" value="RNaseH_sf"/>
</dbReference>
<dbReference type="Pfam" id="PF25597">
    <property type="entry name" value="SH3_retrovirus"/>
    <property type="match status" value="1"/>
</dbReference>
<dbReference type="EMBL" id="JABXBU010002230">
    <property type="protein sequence ID" value="KAF8768442.1"/>
    <property type="molecule type" value="Genomic_DNA"/>
</dbReference>
<dbReference type="AlphaFoldDB" id="A0A8T0ECA4"/>
<comment type="caution">
    <text evidence="4">The sequence shown here is derived from an EMBL/GenBank/DDBJ whole genome shotgun (WGS) entry which is preliminary data.</text>
</comment>
<dbReference type="SUPFAM" id="SSF53098">
    <property type="entry name" value="Ribonuclease H-like"/>
    <property type="match status" value="2"/>
</dbReference>
<reference evidence="4" key="1">
    <citation type="journal article" date="2020" name="bioRxiv">
        <title>Chromosome-level reference genome of the European wasp spider Argiope bruennichi: a resource for studies on range expansion and evolutionary adaptation.</title>
        <authorList>
            <person name="Sheffer M.M."/>
            <person name="Hoppe A."/>
            <person name="Krehenwinkel H."/>
            <person name="Uhl G."/>
            <person name="Kuss A.W."/>
            <person name="Jensen L."/>
            <person name="Jensen C."/>
            <person name="Gillespie R.G."/>
            <person name="Hoff K.J."/>
            <person name="Prost S."/>
        </authorList>
    </citation>
    <scope>NUCLEOTIDE SEQUENCE</scope>
</reference>